<reference evidence="1 2" key="1">
    <citation type="submission" date="2024-09" db="EMBL/GenBank/DDBJ databases">
        <authorList>
            <person name="Lee S.D."/>
        </authorList>
    </citation>
    <scope>NUCLEOTIDE SEQUENCE [LARGE SCALE GENOMIC DNA]</scope>
    <source>
        <strain evidence="1 2">N1-5</strain>
    </source>
</reference>
<name>A0ABV6UNN1_9ACTN</name>
<dbReference type="SUPFAM" id="SSF82171">
    <property type="entry name" value="DPP6 N-terminal domain-like"/>
    <property type="match status" value="1"/>
</dbReference>
<organism evidence="1 2">
    <name type="scientific">Streptacidiphilus cavernicola</name>
    <dbReference type="NCBI Taxonomy" id="3342716"/>
    <lineage>
        <taxon>Bacteria</taxon>
        <taxon>Bacillati</taxon>
        <taxon>Actinomycetota</taxon>
        <taxon>Actinomycetes</taxon>
        <taxon>Kitasatosporales</taxon>
        <taxon>Streptomycetaceae</taxon>
        <taxon>Streptacidiphilus</taxon>
    </lineage>
</organism>
<protein>
    <recommendedName>
        <fullName evidence="3">WD40 repeat domain-containing protein</fullName>
    </recommendedName>
</protein>
<dbReference type="RefSeq" id="WP_232241998.1">
    <property type="nucleotide sequence ID" value="NZ_JBHEZZ010000008.1"/>
</dbReference>
<gene>
    <name evidence="1" type="ORF">ACEZDJ_17430</name>
</gene>
<keyword evidence="2" id="KW-1185">Reference proteome</keyword>
<evidence type="ECO:0008006" key="3">
    <source>
        <dbReference type="Google" id="ProtNLM"/>
    </source>
</evidence>
<evidence type="ECO:0000313" key="2">
    <source>
        <dbReference type="Proteomes" id="UP001592528"/>
    </source>
</evidence>
<dbReference type="Gene3D" id="2.130.10.10">
    <property type="entry name" value="YVTN repeat-like/Quinoprotein amine dehydrogenase"/>
    <property type="match status" value="1"/>
</dbReference>
<dbReference type="EMBL" id="JBHEZZ010000008">
    <property type="protein sequence ID" value="MFC1403073.1"/>
    <property type="molecule type" value="Genomic_DNA"/>
</dbReference>
<dbReference type="InterPro" id="IPR015943">
    <property type="entry name" value="WD40/YVTN_repeat-like_dom_sf"/>
</dbReference>
<proteinExistence type="predicted"/>
<accession>A0ABV6UNN1</accession>
<sequence length="423" mass="44965">MTDLKVVARALVGDGCSVERLVCHPRLPLVACWDSERPAVRIWDCGGEQLRELGAVGAEAEVYGDIVGWHRMELTPAAAWHPEQALLVVATAEGLRQWTPDGVSAVGDGSSYHCLAFSPDGHALWASPSGREGGDDWESSDVIDLGSGAVSAGPGWDTGIATHPGGGLVATLVSDQGATHCLFARTEAGDGAAPTVMRRLRHALILDCDGYEAPVFSADGRHFAIRGNAYGNYVEVFEFPSLRRVLFTPLGDPSPGYPYPQEWLDQMKSWPRHNLAFATRPGILWIATPGGSLLEVDVETREATEHNGPPESRLTALTVTRSGELLTATAGGQLFLLSVLTSPAPTTANTPNSHELAKTAATAFLAATSELPTDSDLESDLIVTDGTRTWEADDLSTVTEAAPTDPTWLQLRAAVNKILTEGA</sequence>
<comment type="caution">
    <text evidence="1">The sequence shown here is derived from an EMBL/GenBank/DDBJ whole genome shotgun (WGS) entry which is preliminary data.</text>
</comment>
<evidence type="ECO:0000313" key="1">
    <source>
        <dbReference type="EMBL" id="MFC1403073.1"/>
    </source>
</evidence>
<dbReference type="Proteomes" id="UP001592528">
    <property type="component" value="Unassembled WGS sequence"/>
</dbReference>